<name>A0AAN4W350_9BACT</name>
<feature type="transmembrane region" description="Helical" evidence="7">
    <location>
        <begin position="372"/>
        <end position="393"/>
    </location>
</feature>
<proteinExistence type="inferred from homology"/>
<comment type="subcellular location">
    <subcellularLocation>
        <location evidence="1">Cell membrane</location>
        <topology evidence="1">Multi-pass membrane protein</topology>
    </subcellularLocation>
</comment>
<gene>
    <name evidence="10" type="ORF">PEDI_43200</name>
</gene>
<keyword evidence="11" id="KW-1185">Reference proteome</keyword>
<feature type="transmembrane region" description="Helical" evidence="7">
    <location>
        <begin position="269"/>
        <end position="289"/>
    </location>
</feature>
<keyword evidence="5 7" id="KW-1133">Transmembrane helix</keyword>
<evidence type="ECO:0000259" key="8">
    <source>
        <dbReference type="Pfam" id="PF02687"/>
    </source>
</evidence>
<evidence type="ECO:0000256" key="4">
    <source>
        <dbReference type="ARBA" id="ARBA00022692"/>
    </source>
</evidence>
<evidence type="ECO:0000256" key="3">
    <source>
        <dbReference type="ARBA" id="ARBA00022475"/>
    </source>
</evidence>
<sequence length="406" mass="45555">MMIRKIAWRNLWRNRRRTLVSISSIFFAVILAILMRSMQEGSYNQMIDTAARFYMGYGQVHQQGYWADKTINQLMEDIPTNRAKINAVENISSVFGRLETFGMAATDSLTKGVMVIGTEPEGENQLSKLAQKLVKGQYLTSNGPDIMVSEGLADFLHLKPGDTLAILGQGYHGATAAGLFAITGIIRHPNPQLNNQTIYMNLPTVQEFVSAPQMLTSYILNMADIRKIDHTLKEARKVLNPEDYEVMSWEELSPEMVNMIEADRAGGVIMVYILYIVIAFGIFSTILMMTIEREREFGILTAVGMEKGKIYHMMILEALFIGMLGMGASVLVGYPILWYMEKHPIPLTGDMAVAMEKMGMEALINFSASMDIIWPQGLAIFLIMLVCTLYPIYHIAKLKTVEAIHA</sequence>
<evidence type="ECO:0000313" key="11">
    <source>
        <dbReference type="Proteomes" id="UP001310022"/>
    </source>
</evidence>
<evidence type="ECO:0000259" key="9">
    <source>
        <dbReference type="Pfam" id="PF12704"/>
    </source>
</evidence>
<feature type="domain" description="MacB-like periplasmic core" evidence="9">
    <location>
        <begin position="19"/>
        <end position="209"/>
    </location>
</feature>
<evidence type="ECO:0000313" key="10">
    <source>
        <dbReference type="EMBL" id="GJM63768.1"/>
    </source>
</evidence>
<evidence type="ECO:0000256" key="2">
    <source>
        <dbReference type="ARBA" id="ARBA00005236"/>
    </source>
</evidence>
<keyword evidence="6 7" id="KW-0472">Membrane</keyword>
<dbReference type="PANTHER" id="PTHR30489:SF0">
    <property type="entry name" value="LIPOPROTEIN-RELEASING SYSTEM TRANSMEMBRANE PROTEIN LOLE"/>
    <property type="match status" value="1"/>
</dbReference>
<dbReference type="InterPro" id="IPR003838">
    <property type="entry name" value="ABC3_permease_C"/>
</dbReference>
<feature type="domain" description="ABC3 transporter permease C-terminal" evidence="8">
    <location>
        <begin position="269"/>
        <end position="398"/>
    </location>
</feature>
<dbReference type="Proteomes" id="UP001310022">
    <property type="component" value="Unassembled WGS sequence"/>
</dbReference>
<evidence type="ECO:0000256" key="7">
    <source>
        <dbReference type="SAM" id="Phobius"/>
    </source>
</evidence>
<keyword evidence="4 7" id="KW-0812">Transmembrane</keyword>
<dbReference type="Pfam" id="PF12704">
    <property type="entry name" value="MacB_PCD"/>
    <property type="match status" value="1"/>
</dbReference>
<dbReference type="PANTHER" id="PTHR30489">
    <property type="entry name" value="LIPOPROTEIN-RELEASING SYSTEM TRANSMEMBRANE PROTEIN LOLE"/>
    <property type="match status" value="1"/>
</dbReference>
<dbReference type="RefSeq" id="WP_338238887.1">
    <property type="nucleotide sequence ID" value="NZ_BQKE01000003.1"/>
</dbReference>
<dbReference type="Pfam" id="PF02687">
    <property type="entry name" value="FtsX"/>
    <property type="match status" value="1"/>
</dbReference>
<feature type="transmembrane region" description="Helical" evidence="7">
    <location>
        <begin position="310"/>
        <end position="337"/>
    </location>
</feature>
<organism evidence="10 11">
    <name type="scientific">Persicobacter diffluens</name>
    <dbReference type="NCBI Taxonomy" id="981"/>
    <lineage>
        <taxon>Bacteria</taxon>
        <taxon>Pseudomonadati</taxon>
        <taxon>Bacteroidota</taxon>
        <taxon>Cytophagia</taxon>
        <taxon>Cytophagales</taxon>
        <taxon>Persicobacteraceae</taxon>
        <taxon>Persicobacter</taxon>
    </lineage>
</organism>
<dbReference type="InterPro" id="IPR025857">
    <property type="entry name" value="MacB_PCD"/>
</dbReference>
<evidence type="ECO:0000256" key="6">
    <source>
        <dbReference type="ARBA" id="ARBA00023136"/>
    </source>
</evidence>
<evidence type="ECO:0000256" key="1">
    <source>
        <dbReference type="ARBA" id="ARBA00004651"/>
    </source>
</evidence>
<evidence type="ECO:0000256" key="5">
    <source>
        <dbReference type="ARBA" id="ARBA00022989"/>
    </source>
</evidence>
<reference evidence="10 11" key="1">
    <citation type="submission" date="2021-12" db="EMBL/GenBank/DDBJ databases">
        <title>Genome sequencing of bacteria with rrn-lacking chromosome and rrn-plasmid.</title>
        <authorList>
            <person name="Anda M."/>
            <person name="Iwasaki W."/>
        </authorList>
    </citation>
    <scope>NUCLEOTIDE SEQUENCE [LARGE SCALE GENOMIC DNA]</scope>
    <source>
        <strain evidence="10 11">NBRC 15940</strain>
    </source>
</reference>
<dbReference type="EMBL" id="BQKE01000003">
    <property type="protein sequence ID" value="GJM63768.1"/>
    <property type="molecule type" value="Genomic_DNA"/>
</dbReference>
<dbReference type="GO" id="GO:0098797">
    <property type="term" value="C:plasma membrane protein complex"/>
    <property type="evidence" value="ECO:0007669"/>
    <property type="project" value="TreeGrafter"/>
</dbReference>
<keyword evidence="3" id="KW-1003">Cell membrane</keyword>
<protein>
    <submittedName>
        <fullName evidence="10">Transporter</fullName>
    </submittedName>
</protein>
<comment type="caution">
    <text evidence="10">The sequence shown here is derived from an EMBL/GenBank/DDBJ whole genome shotgun (WGS) entry which is preliminary data.</text>
</comment>
<dbReference type="InterPro" id="IPR051447">
    <property type="entry name" value="Lipoprotein-release_system"/>
</dbReference>
<accession>A0AAN4W350</accession>
<dbReference type="GO" id="GO:0044874">
    <property type="term" value="P:lipoprotein localization to outer membrane"/>
    <property type="evidence" value="ECO:0007669"/>
    <property type="project" value="TreeGrafter"/>
</dbReference>
<comment type="similarity">
    <text evidence="2">Belongs to the ABC-4 integral membrane protein family. LolC/E subfamily.</text>
</comment>
<dbReference type="AlphaFoldDB" id="A0AAN4W350"/>